<keyword evidence="2" id="KW-1185">Reference proteome</keyword>
<dbReference type="AlphaFoldDB" id="A0A6S7KP68"/>
<name>A0A6S7KP68_PARCT</name>
<dbReference type="PANTHER" id="PTHR33845">
    <property type="entry name" value="C2H2-TYPE DOMAIN-CONTAINING PROTEIN"/>
    <property type="match status" value="1"/>
</dbReference>
<evidence type="ECO:0000313" key="2">
    <source>
        <dbReference type="Proteomes" id="UP001152795"/>
    </source>
</evidence>
<organism evidence="1 2">
    <name type="scientific">Paramuricea clavata</name>
    <name type="common">Red gorgonian</name>
    <name type="synonym">Violescent sea-whip</name>
    <dbReference type="NCBI Taxonomy" id="317549"/>
    <lineage>
        <taxon>Eukaryota</taxon>
        <taxon>Metazoa</taxon>
        <taxon>Cnidaria</taxon>
        <taxon>Anthozoa</taxon>
        <taxon>Octocorallia</taxon>
        <taxon>Malacalcyonacea</taxon>
        <taxon>Plexauridae</taxon>
        <taxon>Paramuricea</taxon>
    </lineage>
</organism>
<reference evidence="1" key="1">
    <citation type="submission" date="2020-04" db="EMBL/GenBank/DDBJ databases">
        <authorList>
            <person name="Alioto T."/>
            <person name="Alioto T."/>
            <person name="Gomez Garrido J."/>
        </authorList>
    </citation>
    <scope>NUCLEOTIDE SEQUENCE</scope>
    <source>
        <strain evidence="1">A484AB</strain>
    </source>
</reference>
<accession>A0A6S7KP68</accession>
<comment type="caution">
    <text evidence="1">The sequence shown here is derived from an EMBL/GenBank/DDBJ whole genome shotgun (WGS) entry which is preliminary data.</text>
</comment>
<gene>
    <name evidence="1" type="ORF">PACLA_8A037877</name>
</gene>
<feature type="non-terminal residue" evidence="1">
    <location>
        <position position="1"/>
    </location>
</feature>
<protein>
    <submittedName>
        <fullName evidence="1">SURP and G-patch domain-containing 1</fullName>
    </submittedName>
</protein>
<feature type="non-terminal residue" evidence="1">
    <location>
        <position position="870"/>
    </location>
</feature>
<dbReference type="PROSITE" id="PS00028">
    <property type="entry name" value="ZINC_FINGER_C2H2_1"/>
    <property type="match status" value="1"/>
</dbReference>
<dbReference type="SMART" id="SM00355">
    <property type="entry name" value="ZnF_C2H2"/>
    <property type="match status" value="1"/>
</dbReference>
<dbReference type="EMBL" id="CACRXK020016495">
    <property type="protein sequence ID" value="CAB4029913.1"/>
    <property type="molecule type" value="Genomic_DNA"/>
</dbReference>
<dbReference type="InterPro" id="IPR013087">
    <property type="entry name" value="Znf_C2H2_type"/>
</dbReference>
<dbReference type="Proteomes" id="UP001152795">
    <property type="component" value="Unassembled WGS sequence"/>
</dbReference>
<dbReference type="OrthoDB" id="5987529at2759"/>
<dbReference type="PANTHER" id="PTHR33845:SF1">
    <property type="entry name" value="C2H2-TYPE DOMAIN-CONTAINING PROTEIN"/>
    <property type="match status" value="1"/>
</dbReference>
<evidence type="ECO:0000313" key="1">
    <source>
        <dbReference type="EMBL" id="CAB4029913.1"/>
    </source>
</evidence>
<sequence>RDRKHEVIVQNLDWDGQGDQLDGDRGLGKQDSETVLQKTVGTCEVGSTTKDSNITDDDSPENPFKALQHQHIPVTPMSTVPSTLFSPSAISQAFDLSMTSEYDEEPSTSTPKEALTACYENASHWSSRRQILSIFADKVSFKTVQQWIPDITRYRYKTLQGSLCRILDVCSASTRTSLQGLDYFSAEGGKAFDDMVTVVDKLGDVYELGLTWSKEQIRKLKLAKRYFKSDYKVHVSSTSRVPDHCRPYALSLANDSNFTTTCNHQHDLVCDRCNLFPAVVQELELQVEKARIPHEDKEEMKFVVAQSKKNIEAWKAHILRFINQDEARLDILKAVDDSSVLVVLDWAMKFIPRKYRESQADWFGKRGLSWHISVAMKKPPGKTLQTLTLVHVFQKSNQDSLYVLAVIDDVIEKLKTAIPGLKSVSFRQDNAGCYHSAATILGIHQLAVKHNVCVRMDFSDPQGGKGPCDRKAASIKNHMRSYLNSGHDISSAQDMKSAIESNGGVRGVATILCGPLTIPDPSPFPKWEGVSLINDIQFKTEEMKVWRAYDVGHGKSVPYSNFTQTKKTELPSLTKITDVPSTNLVFCEVTPRKCHVAKDKDTKTSADDDSSDADEDTLFTCPEDGCVKTFQRFSSLQKHLDGGRHKYALERESFLDKAMLRYAENLESGAASIVGQVEEIAEESKVPSIKMGWALKRVSTSRHRFNEKQKKYLIDIFLLGEQTGQKADASDVSKSMRKARNADGSLLFLSNEYLTSQQITSFFSRTAAKKSIQVTSASNLDLDDDDDLDDLVSAMAEKELQQMREEILNDISIQHPITYESYNICEMATASKLSKFSIAMLQEICKHYELDTSSIKQKRKQPYIDLLDEL</sequence>
<proteinExistence type="predicted"/>
<dbReference type="PROSITE" id="PS50157">
    <property type="entry name" value="ZINC_FINGER_C2H2_2"/>
    <property type="match status" value="1"/>
</dbReference>